<dbReference type="EMBL" id="MHPE01000052">
    <property type="protein sequence ID" value="OGZ75283.1"/>
    <property type="molecule type" value="Genomic_DNA"/>
</dbReference>
<name>A0A1G2IKW7_9BACT</name>
<dbReference type="AlphaFoldDB" id="A0A1G2IKW7"/>
<evidence type="ECO:0000259" key="1">
    <source>
        <dbReference type="PROSITE" id="PS50910"/>
    </source>
</evidence>
<dbReference type="PROSITE" id="PS50910">
    <property type="entry name" value="HEPN"/>
    <property type="match status" value="1"/>
</dbReference>
<protein>
    <recommendedName>
        <fullName evidence="1">HEPN domain-containing protein</fullName>
    </recommendedName>
</protein>
<evidence type="ECO:0000313" key="3">
    <source>
        <dbReference type="Proteomes" id="UP000178632"/>
    </source>
</evidence>
<dbReference type="Pfam" id="PF05168">
    <property type="entry name" value="HEPN"/>
    <property type="match status" value="1"/>
</dbReference>
<accession>A0A1G2IKW7</accession>
<feature type="domain" description="HEPN" evidence="1">
    <location>
        <begin position="15"/>
        <end position="124"/>
    </location>
</feature>
<dbReference type="SMART" id="SM00748">
    <property type="entry name" value="HEPN"/>
    <property type="match status" value="1"/>
</dbReference>
<proteinExistence type="predicted"/>
<comment type="caution">
    <text evidence="2">The sequence shown here is derived from an EMBL/GenBank/DDBJ whole genome shotgun (WGS) entry which is preliminary data.</text>
</comment>
<reference evidence="2 3" key="1">
    <citation type="journal article" date="2016" name="Nat. Commun.">
        <title>Thousands of microbial genomes shed light on interconnected biogeochemical processes in an aquifer system.</title>
        <authorList>
            <person name="Anantharaman K."/>
            <person name="Brown C.T."/>
            <person name="Hug L.A."/>
            <person name="Sharon I."/>
            <person name="Castelle C.J."/>
            <person name="Probst A.J."/>
            <person name="Thomas B.C."/>
            <person name="Singh A."/>
            <person name="Wilkins M.J."/>
            <person name="Karaoz U."/>
            <person name="Brodie E.L."/>
            <person name="Williams K.H."/>
            <person name="Hubbard S.S."/>
            <person name="Banfield J.F."/>
        </authorList>
    </citation>
    <scope>NUCLEOTIDE SEQUENCE [LARGE SCALE GENOMIC DNA]</scope>
</reference>
<sequence length="133" mass="15455">MQEAKKTLIFEWVKKAEDDELNVLSTLKHKDGTPSLVCYLSHQISEKYFKALLLFYTNDCPKIHNLAKLSSLISPYIPDISGKLKSEITSLDPYYIKTRYPADIPFELFTWKMAEKAYESAKKVKDFVLEKIK</sequence>
<dbReference type="Gene3D" id="1.20.120.330">
    <property type="entry name" value="Nucleotidyltransferases domain 2"/>
    <property type="match status" value="1"/>
</dbReference>
<dbReference type="InterPro" id="IPR007842">
    <property type="entry name" value="HEPN_dom"/>
</dbReference>
<dbReference type="Proteomes" id="UP000178632">
    <property type="component" value="Unassembled WGS sequence"/>
</dbReference>
<gene>
    <name evidence="2" type="ORF">A3G45_02775</name>
</gene>
<organism evidence="2 3">
    <name type="scientific">Candidatus Staskawiczbacteria bacterium RIFCSPLOWO2_12_FULL_37_15</name>
    <dbReference type="NCBI Taxonomy" id="1802218"/>
    <lineage>
        <taxon>Bacteria</taxon>
        <taxon>Candidatus Staskawicziibacteriota</taxon>
    </lineage>
</organism>
<dbReference type="SUPFAM" id="SSF81593">
    <property type="entry name" value="Nucleotidyltransferase substrate binding subunit/domain"/>
    <property type="match status" value="1"/>
</dbReference>
<evidence type="ECO:0000313" key="2">
    <source>
        <dbReference type="EMBL" id="OGZ75283.1"/>
    </source>
</evidence>